<evidence type="ECO:0008006" key="3">
    <source>
        <dbReference type="Google" id="ProtNLM"/>
    </source>
</evidence>
<organism evidence="1 2">
    <name type="scientific">Linum trigynum</name>
    <dbReference type="NCBI Taxonomy" id="586398"/>
    <lineage>
        <taxon>Eukaryota</taxon>
        <taxon>Viridiplantae</taxon>
        <taxon>Streptophyta</taxon>
        <taxon>Embryophyta</taxon>
        <taxon>Tracheophyta</taxon>
        <taxon>Spermatophyta</taxon>
        <taxon>Magnoliopsida</taxon>
        <taxon>eudicotyledons</taxon>
        <taxon>Gunneridae</taxon>
        <taxon>Pentapetalae</taxon>
        <taxon>rosids</taxon>
        <taxon>fabids</taxon>
        <taxon>Malpighiales</taxon>
        <taxon>Linaceae</taxon>
        <taxon>Linum</taxon>
    </lineage>
</organism>
<keyword evidence="2" id="KW-1185">Reference proteome</keyword>
<reference evidence="1 2" key="1">
    <citation type="submission" date="2024-04" db="EMBL/GenBank/DDBJ databases">
        <authorList>
            <person name="Fracassetti M."/>
        </authorList>
    </citation>
    <scope>NUCLEOTIDE SEQUENCE [LARGE SCALE GENOMIC DNA]</scope>
</reference>
<name>A0AAV2F836_9ROSI</name>
<dbReference type="EMBL" id="OZ034819">
    <property type="protein sequence ID" value="CAL1394192.1"/>
    <property type="molecule type" value="Genomic_DNA"/>
</dbReference>
<protein>
    <recommendedName>
        <fullName evidence="3">Secreted protein</fullName>
    </recommendedName>
</protein>
<evidence type="ECO:0000313" key="2">
    <source>
        <dbReference type="Proteomes" id="UP001497516"/>
    </source>
</evidence>
<accession>A0AAV2F836</accession>
<proteinExistence type="predicted"/>
<evidence type="ECO:0000313" key="1">
    <source>
        <dbReference type="EMBL" id="CAL1394192.1"/>
    </source>
</evidence>
<dbReference type="Proteomes" id="UP001497516">
    <property type="component" value="Chromosome 6"/>
</dbReference>
<gene>
    <name evidence="1" type="ORF">LTRI10_LOCUS34711</name>
</gene>
<dbReference type="AlphaFoldDB" id="A0AAV2F836"/>
<sequence length="74" mass="7268">MASSSLTSCIAATIFEEMMVTCGKLASCSASTWTTIMVGVDGCDMLAGGMATVADGVGCSTDILGGPGEGLLLV</sequence>